<keyword evidence="2" id="KW-0812">Transmembrane</keyword>
<keyword evidence="2" id="KW-1133">Transmembrane helix</keyword>
<reference evidence="3 4" key="1">
    <citation type="submission" date="2019-02" db="EMBL/GenBank/DDBJ databases">
        <title>Deep-cultivation of Planctomycetes and their phenomic and genomic characterization uncovers novel biology.</title>
        <authorList>
            <person name="Wiegand S."/>
            <person name="Jogler M."/>
            <person name="Boedeker C."/>
            <person name="Pinto D."/>
            <person name="Vollmers J."/>
            <person name="Rivas-Marin E."/>
            <person name="Kohn T."/>
            <person name="Peeters S.H."/>
            <person name="Heuer A."/>
            <person name="Rast P."/>
            <person name="Oberbeckmann S."/>
            <person name="Bunk B."/>
            <person name="Jeske O."/>
            <person name="Meyerdierks A."/>
            <person name="Storesund J.E."/>
            <person name="Kallscheuer N."/>
            <person name="Luecker S."/>
            <person name="Lage O.M."/>
            <person name="Pohl T."/>
            <person name="Merkel B.J."/>
            <person name="Hornburger P."/>
            <person name="Mueller R.-W."/>
            <person name="Bruemmer F."/>
            <person name="Labrenz M."/>
            <person name="Spormann A.M."/>
            <person name="Op den Camp H."/>
            <person name="Overmann J."/>
            <person name="Amann R."/>
            <person name="Jetten M.S.M."/>
            <person name="Mascher T."/>
            <person name="Medema M.H."/>
            <person name="Devos D.P."/>
            <person name="Kaster A.-K."/>
            <person name="Ovreas L."/>
            <person name="Rohde M."/>
            <person name="Galperin M.Y."/>
            <person name="Jogler C."/>
        </authorList>
    </citation>
    <scope>NUCLEOTIDE SEQUENCE [LARGE SCALE GENOMIC DNA]</scope>
    <source>
        <strain evidence="3 4">SV_7m_r</strain>
    </source>
</reference>
<accession>A0A517SPF0</accession>
<proteinExistence type="predicted"/>
<protein>
    <recommendedName>
        <fullName evidence="5">Type II secretion system protein GspC N-terminal domain-containing protein</fullName>
    </recommendedName>
</protein>
<dbReference type="AlphaFoldDB" id="A0A517SPF0"/>
<organism evidence="3 4">
    <name type="scientific">Stieleria bergensis</name>
    <dbReference type="NCBI Taxonomy" id="2528025"/>
    <lineage>
        <taxon>Bacteria</taxon>
        <taxon>Pseudomonadati</taxon>
        <taxon>Planctomycetota</taxon>
        <taxon>Planctomycetia</taxon>
        <taxon>Pirellulales</taxon>
        <taxon>Pirellulaceae</taxon>
        <taxon>Stieleria</taxon>
    </lineage>
</organism>
<dbReference type="PROSITE" id="PS51257">
    <property type="entry name" value="PROKAR_LIPOPROTEIN"/>
    <property type="match status" value="1"/>
</dbReference>
<dbReference type="Gene3D" id="2.30.30.830">
    <property type="match status" value="1"/>
</dbReference>
<evidence type="ECO:0008006" key="5">
    <source>
        <dbReference type="Google" id="ProtNLM"/>
    </source>
</evidence>
<evidence type="ECO:0000256" key="2">
    <source>
        <dbReference type="SAM" id="Phobius"/>
    </source>
</evidence>
<sequence length="198" mass="20990">MTLATQRRLIQAAMVIAIACGATALFWVLRPIPFADGNTRAGTLAFANANKDGAGNESTGPAAKTDQTGKVPPERYELALRSPLYVPPKPPPKKVDKPESPAPKPVRAAPPAWTLVGTIIEPGRRLAILSDSSGKTDIVVSGEEVQLQPSGVTVTKITAESVTLDRQGSTSKVSLDRSFRAGQTGGKTPKRNERGRNR</sequence>
<evidence type="ECO:0000256" key="1">
    <source>
        <dbReference type="SAM" id="MobiDB-lite"/>
    </source>
</evidence>
<gene>
    <name evidence="3" type="ORF">SV7mr_04920</name>
</gene>
<dbReference type="Proteomes" id="UP000315003">
    <property type="component" value="Chromosome"/>
</dbReference>
<feature type="region of interest" description="Disordered" evidence="1">
    <location>
        <begin position="82"/>
        <end position="108"/>
    </location>
</feature>
<name>A0A517SPF0_9BACT</name>
<keyword evidence="2" id="KW-0472">Membrane</keyword>
<feature type="transmembrane region" description="Helical" evidence="2">
    <location>
        <begin position="12"/>
        <end position="29"/>
    </location>
</feature>
<dbReference type="RefSeq" id="WP_145268851.1">
    <property type="nucleotide sequence ID" value="NZ_CP036272.1"/>
</dbReference>
<feature type="region of interest" description="Disordered" evidence="1">
    <location>
        <begin position="164"/>
        <end position="198"/>
    </location>
</feature>
<feature type="compositionally biased region" description="Polar residues" evidence="1">
    <location>
        <begin position="164"/>
        <end position="173"/>
    </location>
</feature>
<keyword evidence="4" id="KW-1185">Reference proteome</keyword>
<dbReference type="EMBL" id="CP036272">
    <property type="protein sequence ID" value="QDT58003.1"/>
    <property type="molecule type" value="Genomic_DNA"/>
</dbReference>
<feature type="region of interest" description="Disordered" evidence="1">
    <location>
        <begin position="52"/>
        <end position="71"/>
    </location>
</feature>
<evidence type="ECO:0000313" key="4">
    <source>
        <dbReference type="Proteomes" id="UP000315003"/>
    </source>
</evidence>
<evidence type="ECO:0000313" key="3">
    <source>
        <dbReference type="EMBL" id="QDT58003.1"/>
    </source>
</evidence>